<dbReference type="RefSeq" id="WP_109730384.1">
    <property type="nucleotide sequence ID" value="NZ_BAAACK010000004.1"/>
</dbReference>
<evidence type="ECO:0000256" key="7">
    <source>
        <dbReference type="ARBA" id="ARBA00023136"/>
    </source>
</evidence>
<keyword evidence="10" id="KW-1185">Reference proteome</keyword>
<dbReference type="OrthoDB" id="9796616at2"/>
<comment type="similarity">
    <text evidence="2">Belongs to the MreD family.</text>
</comment>
<evidence type="ECO:0000256" key="3">
    <source>
        <dbReference type="ARBA" id="ARBA00022475"/>
    </source>
</evidence>
<dbReference type="Pfam" id="PF04093">
    <property type="entry name" value="MreD"/>
    <property type="match status" value="1"/>
</dbReference>
<evidence type="ECO:0000256" key="1">
    <source>
        <dbReference type="ARBA" id="ARBA00004651"/>
    </source>
</evidence>
<dbReference type="GO" id="GO:0005886">
    <property type="term" value="C:plasma membrane"/>
    <property type="evidence" value="ECO:0007669"/>
    <property type="project" value="UniProtKB-SubCell"/>
</dbReference>
<feature type="transmembrane region" description="Helical" evidence="8">
    <location>
        <begin position="57"/>
        <end position="85"/>
    </location>
</feature>
<feature type="transmembrane region" description="Helical" evidence="8">
    <location>
        <begin position="105"/>
        <end position="124"/>
    </location>
</feature>
<dbReference type="PIRSF" id="PIRSF037497">
    <property type="entry name" value="MreD_Clostridium/Treponema_prd"/>
    <property type="match status" value="1"/>
</dbReference>
<name>A0A2Y9BAJ5_9FIRM</name>
<proteinExistence type="inferred from homology"/>
<protein>
    <submittedName>
        <fullName evidence="9">Rod shape-determining protein MreD</fullName>
    </submittedName>
</protein>
<comment type="caution">
    <text evidence="9">The sequence shown here is derived from an EMBL/GenBank/DDBJ whole genome shotgun (WGS) entry which is preliminary data.</text>
</comment>
<dbReference type="Proteomes" id="UP000245845">
    <property type="component" value="Unassembled WGS sequence"/>
</dbReference>
<evidence type="ECO:0000256" key="8">
    <source>
        <dbReference type="SAM" id="Phobius"/>
    </source>
</evidence>
<dbReference type="NCBIfam" id="TIGR03426">
    <property type="entry name" value="shape_MreD"/>
    <property type="match status" value="1"/>
</dbReference>
<reference evidence="9 10" key="1">
    <citation type="submission" date="2018-05" db="EMBL/GenBank/DDBJ databases">
        <title>The Hungate 1000. A catalogue of reference genomes from the rumen microbiome.</title>
        <authorList>
            <person name="Kelly W."/>
        </authorList>
    </citation>
    <scope>NUCLEOTIDE SEQUENCE [LARGE SCALE GENOMIC DNA]</scope>
    <source>
        <strain evidence="9 10">NLAE-zl-C242</strain>
    </source>
</reference>
<gene>
    <name evidence="9" type="ORF">A8806_103154</name>
</gene>
<keyword evidence="7 8" id="KW-0472">Membrane</keyword>
<dbReference type="InterPro" id="IPR017225">
    <property type="entry name" value="Cell_shape_determin_MreD_prd"/>
</dbReference>
<accession>A0A2Y9BAJ5</accession>
<evidence type="ECO:0000313" key="9">
    <source>
        <dbReference type="EMBL" id="PWJ30750.1"/>
    </source>
</evidence>
<dbReference type="Gene3D" id="1.10.1760.20">
    <property type="match status" value="1"/>
</dbReference>
<organism evidence="9 10">
    <name type="scientific">Faecalicatena orotica</name>
    <dbReference type="NCBI Taxonomy" id="1544"/>
    <lineage>
        <taxon>Bacteria</taxon>
        <taxon>Bacillati</taxon>
        <taxon>Bacillota</taxon>
        <taxon>Clostridia</taxon>
        <taxon>Lachnospirales</taxon>
        <taxon>Lachnospiraceae</taxon>
        <taxon>Faecalicatena</taxon>
    </lineage>
</organism>
<evidence type="ECO:0000313" key="10">
    <source>
        <dbReference type="Proteomes" id="UP000245845"/>
    </source>
</evidence>
<evidence type="ECO:0000256" key="6">
    <source>
        <dbReference type="ARBA" id="ARBA00022989"/>
    </source>
</evidence>
<evidence type="ECO:0000256" key="4">
    <source>
        <dbReference type="ARBA" id="ARBA00022692"/>
    </source>
</evidence>
<keyword evidence="5" id="KW-0133">Cell shape</keyword>
<feature type="transmembrane region" description="Helical" evidence="8">
    <location>
        <begin position="144"/>
        <end position="161"/>
    </location>
</feature>
<keyword evidence="3" id="KW-1003">Cell membrane</keyword>
<evidence type="ECO:0000256" key="2">
    <source>
        <dbReference type="ARBA" id="ARBA00007776"/>
    </source>
</evidence>
<keyword evidence="4 8" id="KW-0812">Transmembrane</keyword>
<evidence type="ECO:0000256" key="5">
    <source>
        <dbReference type="ARBA" id="ARBA00022960"/>
    </source>
</evidence>
<keyword evidence="6 8" id="KW-1133">Transmembrane helix</keyword>
<dbReference type="GO" id="GO:0008360">
    <property type="term" value="P:regulation of cell shape"/>
    <property type="evidence" value="ECO:0007669"/>
    <property type="project" value="UniProtKB-KW"/>
</dbReference>
<sequence>MKKMKAKRIGVTAAIVIICYLLQCTLFPHLALASIKPNLMIIVTAAFGFMRGPKEGMLAGFFSGLMIDIQFGSILGFYALIYLLIGFGNSLFQQVYYDEDIKLPLVLIAASEFLYGLVIYLLMFMLRSEFNFIYYLSHNIIPELIYTIVIALGLYPLILFLNHKLEAEEKRSASKFV</sequence>
<dbReference type="AlphaFoldDB" id="A0A2Y9BAJ5"/>
<dbReference type="EMBL" id="QGDL01000003">
    <property type="protein sequence ID" value="PWJ30750.1"/>
    <property type="molecule type" value="Genomic_DNA"/>
</dbReference>
<comment type="subcellular location">
    <subcellularLocation>
        <location evidence="1">Cell membrane</location>
        <topology evidence="1">Multi-pass membrane protein</topology>
    </subcellularLocation>
</comment>
<dbReference type="InterPro" id="IPR007227">
    <property type="entry name" value="Cell_shape_determining_MreD"/>
</dbReference>